<dbReference type="EMBL" id="CP042912">
    <property type="protein sequence ID" value="QEG22929.1"/>
    <property type="molecule type" value="Genomic_DNA"/>
</dbReference>
<sequence length="47" mass="5163">MGDKTAGKTILDITIAAMRRSGNEPDAEEMEALREKVESSYDETSTN</sequence>
<organism evidence="2 3">
    <name type="scientific">Mariniblastus fucicola</name>
    <dbReference type="NCBI Taxonomy" id="980251"/>
    <lineage>
        <taxon>Bacteria</taxon>
        <taxon>Pseudomonadati</taxon>
        <taxon>Planctomycetota</taxon>
        <taxon>Planctomycetia</taxon>
        <taxon>Pirellulales</taxon>
        <taxon>Pirellulaceae</taxon>
        <taxon>Mariniblastus</taxon>
    </lineage>
</organism>
<dbReference type="AlphaFoldDB" id="A0A5B9PBS1"/>
<evidence type="ECO:0000313" key="2">
    <source>
        <dbReference type="EMBL" id="QEG22929.1"/>
    </source>
</evidence>
<evidence type="ECO:0000256" key="1">
    <source>
        <dbReference type="SAM" id="MobiDB-lite"/>
    </source>
</evidence>
<dbReference type="KEGG" id="mff:MFFC18_28170"/>
<reference evidence="2 3" key="1">
    <citation type="submission" date="2019-08" db="EMBL/GenBank/DDBJ databases">
        <title>Deep-cultivation of Planctomycetes and their phenomic and genomic characterization uncovers novel biology.</title>
        <authorList>
            <person name="Wiegand S."/>
            <person name="Jogler M."/>
            <person name="Boedeker C."/>
            <person name="Pinto D."/>
            <person name="Vollmers J."/>
            <person name="Rivas-Marin E."/>
            <person name="Kohn T."/>
            <person name="Peeters S.H."/>
            <person name="Heuer A."/>
            <person name="Rast P."/>
            <person name="Oberbeckmann S."/>
            <person name="Bunk B."/>
            <person name="Jeske O."/>
            <person name="Meyerdierks A."/>
            <person name="Storesund J.E."/>
            <person name="Kallscheuer N."/>
            <person name="Luecker S."/>
            <person name="Lage O.M."/>
            <person name="Pohl T."/>
            <person name="Merkel B.J."/>
            <person name="Hornburger P."/>
            <person name="Mueller R.-W."/>
            <person name="Bruemmer F."/>
            <person name="Labrenz M."/>
            <person name="Spormann A.M."/>
            <person name="Op den Camp H."/>
            <person name="Overmann J."/>
            <person name="Amann R."/>
            <person name="Jetten M.S.M."/>
            <person name="Mascher T."/>
            <person name="Medema M.H."/>
            <person name="Devos D.P."/>
            <person name="Kaster A.-K."/>
            <person name="Ovreas L."/>
            <person name="Rohde M."/>
            <person name="Galperin M.Y."/>
            <person name="Jogler C."/>
        </authorList>
    </citation>
    <scope>NUCLEOTIDE SEQUENCE [LARGE SCALE GENOMIC DNA]</scope>
    <source>
        <strain evidence="2 3">FC18</strain>
    </source>
</reference>
<evidence type="ECO:0000313" key="3">
    <source>
        <dbReference type="Proteomes" id="UP000322214"/>
    </source>
</evidence>
<proteinExistence type="predicted"/>
<protein>
    <submittedName>
        <fullName evidence="2">Uncharacterized protein</fullName>
    </submittedName>
</protein>
<keyword evidence="3" id="KW-1185">Reference proteome</keyword>
<dbReference type="Proteomes" id="UP000322214">
    <property type="component" value="Chromosome"/>
</dbReference>
<name>A0A5B9PBS1_9BACT</name>
<dbReference type="RefSeq" id="WP_157665176.1">
    <property type="nucleotide sequence ID" value="NZ_CP042912.1"/>
</dbReference>
<gene>
    <name evidence="2" type="ORF">MFFC18_28170</name>
</gene>
<accession>A0A5B9PBS1</accession>
<feature type="region of interest" description="Disordered" evidence="1">
    <location>
        <begin position="21"/>
        <end position="47"/>
    </location>
</feature>